<sequence length="105" mass="11239">MPCVVIMQQDGLVDPRLPATCAKSTSHTSSRSCGRSWRSAPCARSSFQCSARCSHAPRMRCGDCRRPSTSRGPRSHFCRVCFRDVGAGAVAVLSCPLLVALPSAL</sequence>
<dbReference type="AlphaFoldDB" id="A0A0L0SUY9"/>
<reference evidence="2" key="2">
    <citation type="submission" date="2009-11" db="EMBL/GenBank/DDBJ databases">
        <title>The Genome Sequence of Allomyces macrogynus strain ATCC 38327.</title>
        <authorList>
            <consortium name="The Broad Institute Genome Sequencing Platform"/>
            <person name="Russ C."/>
            <person name="Cuomo C."/>
            <person name="Shea T."/>
            <person name="Young S.K."/>
            <person name="Zeng Q."/>
            <person name="Koehrsen M."/>
            <person name="Haas B."/>
            <person name="Borodovsky M."/>
            <person name="Guigo R."/>
            <person name="Alvarado L."/>
            <person name="Berlin A."/>
            <person name="Borenstein D."/>
            <person name="Chen Z."/>
            <person name="Engels R."/>
            <person name="Freedman E."/>
            <person name="Gellesch M."/>
            <person name="Goldberg J."/>
            <person name="Griggs A."/>
            <person name="Gujja S."/>
            <person name="Heiman D."/>
            <person name="Hepburn T."/>
            <person name="Howarth C."/>
            <person name="Jen D."/>
            <person name="Larson L."/>
            <person name="Lewis B."/>
            <person name="Mehta T."/>
            <person name="Park D."/>
            <person name="Pearson M."/>
            <person name="Roberts A."/>
            <person name="Saif S."/>
            <person name="Shenoy N."/>
            <person name="Sisk P."/>
            <person name="Stolte C."/>
            <person name="Sykes S."/>
            <person name="Walk T."/>
            <person name="White J."/>
            <person name="Yandava C."/>
            <person name="Burger G."/>
            <person name="Gray M.W."/>
            <person name="Holland P.W.H."/>
            <person name="King N."/>
            <person name="Lang F.B.F."/>
            <person name="Roger A.J."/>
            <person name="Ruiz-Trillo I."/>
            <person name="Lander E."/>
            <person name="Nusbaum C."/>
        </authorList>
    </citation>
    <scope>NUCLEOTIDE SEQUENCE [LARGE SCALE GENOMIC DNA]</scope>
    <source>
        <strain evidence="2">ATCC 38327</strain>
    </source>
</reference>
<dbReference type="VEuPathDB" id="FungiDB:AMAG_19362"/>
<accession>A0A0L0SUY9</accession>
<evidence type="ECO:0000313" key="1">
    <source>
        <dbReference type="EMBL" id="KNE66200.1"/>
    </source>
</evidence>
<keyword evidence="2" id="KW-1185">Reference proteome</keyword>
<dbReference type="Proteomes" id="UP000054350">
    <property type="component" value="Unassembled WGS sequence"/>
</dbReference>
<proteinExistence type="predicted"/>
<protein>
    <submittedName>
        <fullName evidence="1">Uncharacterized protein</fullName>
    </submittedName>
</protein>
<dbReference type="EMBL" id="GG745349">
    <property type="protein sequence ID" value="KNE66200.1"/>
    <property type="molecule type" value="Genomic_DNA"/>
</dbReference>
<organism evidence="1 2">
    <name type="scientific">Allomyces macrogynus (strain ATCC 38327)</name>
    <name type="common">Allomyces javanicus var. macrogynus</name>
    <dbReference type="NCBI Taxonomy" id="578462"/>
    <lineage>
        <taxon>Eukaryota</taxon>
        <taxon>Fungi</taxon>
        <taxon>Fungi incertae sedis</taxon>
        <taxon>Blastocladiomycota</taxon>
        <taxon>Blastocladiomycetes</taxon>
        <taxon>Blastocladiales</taxon>
        <taxon>Blastocladiaceae</taxon>
        <taxon>Allomyces</taxon>
    </lineage>
</organism>
<reference evidence="1 2" key="1">
    <citation type="submission" date="2009-11" db="EMBL/GenBank/DDBJ databases">
        <title>Annotation of Allomyces macrogynus ATCC 38327.</title>
        <authorList>
            <consortium name="The Broad Institute Genome Sequencing Platform"/>
            <person name="Russ C."/>
            <person name="Cuomo C."/>
            <person name="Burger G."/>
            <person name="Gray M.W."/>
            <person name="Holland P.W.H."/>
            <person name="King N."/>
            <person name="Lang F.B.F."/>
            <person name="Roger A.J."/>
            <person name="Ruiz-Trillo I."/>
            <person name="Young S.K."/>
            <person name="Zeng Q."/>
            <person name="Gargeya S."/>
            <person name="Fitzgerald M."/>
            <person name="Haas B."/>
            <person name="Abouelleil A."/>
            <person name="Alvarado L."/>
            <person name="Arachchi H.M."/>
            <person name="Berlin A."/>
            <person name="Chapman S.B."/>
            <person name="Gearin G."/>
            <person name="Goldberg J."/>
            <person name="Griggs A."/>
            <person name="Gujja S."/>
            <person name="Hansen M."/>
            <person name="Heiman D."/>
            <person name="Howarth C."/>
            <person name="Larimer J."/>
            <person name="Lui A."/>
            <person name="MacDonald P.J.P."/>
            <person name="McCowen C."/>
            <person name="Montmayeur A."/>
            <person name="Murphy C."/>
            <person name="Neiman D."/>
            <person name="Pearson M."/>
            <person name="Priest M."/>
            <person name="Roberts A."/>
            <person name="Saif S."/>
            <person name="Shea T."/>
            <person name="Sisk P."/>
            <person name="Stolte C."/>
            <person name="Sykes S."/>
            <person name="Wortman J."/>
            <person name="Nusbaum C."/>
            <person name="Birren B."/>
        </authorList>
    </citation>
    <scope>NUCLEOTIDE SEQUENCE [LARGE SCALE GENOMIC DNA]</scope>
    <source>
        <strain evidence="1 2">ATCC 38327</strain>
    </source>
</reference>
<gene>
    <name evidence="1" type="ORF">AMAG_19362</name>
</gene>
<name>A0A0L0SUY9_ALLM3</name>
<evidence type="ECO:0000313" key="2">
    <source>
        <dbReference type="Proteomes" id="UP000054350"/>
    </source>
</evidence>